<organism evidence="2 3">
    <name type="scientific">Goodea atripinnis</name>
    <dbReference type="NCBI Taxonomy" id="208336"/>
    <lineage>
        <taxon>Eukaryota</taxon>
        <taxon>Metazoa</taxon>
        <taxon>Chordata</taxon>
        <taxon>Craniata</taxon>
        <taxon>Vertebrata</taxon>
        <taxon>Euteleostomi</taxon>
        <taxon>Actinopterygii</taxon>
        <taxon>Neopterygii</taxon>
        <taxon>Teleostei</taxon>
        <taxon>Neoteleostei</taxon>
        <taxon>Acanthomorphata</taxon>
        <taxon>Ovalentaria</taxon>
        <taxon>Atherinomorphae</taxon>
        <taxon>Cyprinodontiformes</taxon>
        <taxon>Goodeidae</taxon>
        <taxon>Goodea</taxon>
    </lineage>
</organism>
<accession>A0ABV0PLJ4</accession>
<dbReference type="Proteomes" id="UP001476798">
    <property type="component" value="Unassembled WGS sequence"/>
</dbReference>
<evidence type="ECO:0000313" key="3">
    <source>
        <dbReference type="Proteomes" id="UP001476798"/>
    </source>
</evidence>
<comment type="caution">
    <text evidence="2">The sequence shown here is derived from an EMBL/GenBank/DDBJ whole genome shotgun (WGS) entry which is preliminary data.</text>
</comment>
<feature type="region of interest" description="Disordered" evidence="1">
    <location>
        <begin position="21"/>
        <end position="53"/>
    </location>
</feature>
<feature type="non-terminal residue" evidence="2">
    <location>
        <position position="1"/>
    </location>
</feature>
<evidence type="ECO:0000256" key="1">
    <source>
        <dbReference type="SAM" id="MobiDB-lite"/>
    </source>
</evidence>
<proteinExistence type="predicted"/>
<gene>
    <name evidence="2" type="ORF">GOODEAATRI_006192</name>
</gene>
<feature type="compositionally biased region" description="Basic and acidic residues" evidence="1">
    <location>
        <begin position="32"/>
        <end position="44"/>
    </location>
</feature>
<name>A0ABV0PLJ4_9TELE</name>
<reference evidence="2 3" key="1">
    <citation type="submission" date="2021-06" db="EMBL/GenBank/DDBJ databases">
        <authorList>
            <person name="Palmer J.M."/>
        </authorList>
    </citation>
    <scope>NUCLEOTIDE SEQUENCE [LARGE SCALE GENOMIC DNA]</scope>
    <source>
        <strain evidence="2 3">GA_2019</strain>
        <tissue evidence="2">Muscle</tissue>
    </source>
</reference>
<keyword evidence="3" id="KW-1185">Reference proteome</keyword>
<evidence type="ECO:0000313" key="2">
    <source>
        <dbReference type="EMBL" id="MEQ2184281.1"/>
    </source>
</evidence>
<dbReference type="EMBL" id="JAHRIO010080256">
    <property type="protein sequence ID" value="MEQ2184281.1"/>
    <property type="molecule type" value="Genomic_DNA"/>
</dbReference>
<sequence>CAAAASHATLITSGCQMRCKVTSSDAPPPGDDPLKPARAEHRQASVEISSNPA</sequence>
<protein>
    <submittedName>
        <fullName evidence="2">Uncharacterized protein</fullName>
    </submittedName>
</protein>